<feature type="domain" description="Glucose-methanol-choline oxidoreductase C-terminal" evidence="17">
    <location>
        <begin position="594"/>
        <end position="720"/>
    </location>
</feature>
<evidence type="ECO:0000256" key="4">
    <source>
        <dbReference type="ARBA" id="ARBA00010790"/>
    </source>
</evidence>
<evidence type="ECO:0000256" key="8">
    <source>
        <dbReference type="ARBA" id="ARBA00022827"/>
    </source>
</evidence>
<dbReference type="InterPro" id="IPR012400">
    <property type="entry name" value="Long_Oxdase"/>
</dbReference>
<dbReference type="GO" id="GO:0046577">
    <property type="term" value="F:long-chain-alcohol oxidase activity"/>
    <property type="evidence" value="ECO:0007669"/>
    <property type="project" value="UniProtKB-EC"/>
</dbReference>
<reference evidence="18" key="1">
    <citation type="submission" date="2007-06" db="EMBL/GenBank/DDBJ databases">
        <title>Full length cDNA sequences from Sitka Spruce (Picea sitchensis).</title>
        <authorList>
            <person name="Ralph S.G."/>
            <person name="Chun H.E."/>
            <person name="Liao N."/>
            <person name="Ali J."/>
            <person name="Reid K."/>
            <person name="Kolosova N."/>
            <person name="Cooper N."/>
            <person name="Cullis C."/>
            <person name="Jancsik S."/>
            <person name="Moore R."/>
            <person name="Mayo M."/>
            <person name="Wagner S."/>
            <person name="Holt R.A."/>
            <person name="Jones S.J.M."/>
            <person name="Marra M.A."/>
            <person name="Ritland C.E."/>
            <person name="Ritland K."/>
            <person name="Bohlmann J."/>
        </authorList>
    </citation>
    <scope>NUCLEOTIDE SEQUENCE</scope>
    <source>
        <tissue evidence="18">Bark</tissue>
    </source>
</reference>
<evidence type="ECO:0000256" key="12">
    <source>
        <dbReference type="PIRNR" id="PIRNR028937"/>
    </source>
</evidence>
<feature type="active site" description="Proton acceptor" evidence="13">
    <location>
        <position position="668"/>
    </location>
</feature>
<evidence type="ECO:0000256" key="11">
    <source>
        <dbReference type="ARBA" id="ARBA00023136"/>
    </source>
</evidence>
<evidence type="ECO:0000256" key="7">
    <source>
        <dbReference type="ARBA" id="ARBA00022692"/>
    </source>
</evidence>
<keyword evidence="6" id="KW-0285">Flavoprotein</keyword>
<feature type="domain" description="Glucose-methanol-choline oxidoreductase N-terminal" evidence="16">
    <location>
        <begin position="283"/>
        <end position="500"/>
    </location>
</feature>
<dbReference type="InterPro" id="IPR000172">
    <property type="entry name" value="GMC_OxRdtase_N"/>
</dbReference>
<dbReference type="EMBL" id="EF678023">
    <property type="protein sequence ID" value="ABR17814.1"/>
    <property type="molecule type" value="mRNA"/>
</dbReference>
<dbReference type="GO" id="GO:0050660">
    <property type="term" value="F:flavin adenine dinucleotide binding"/>
    <property type="evidence" value="ECO:0007669"/>
    <property type="project" value="InterPro"/>
</dbReference>
<evidence type="ECO:0000313" key="18">
    <source>
        <dbReference type="EMBL" id="ABR17814.1"/>
    </source>
</evidence>
<comment type="subcellular location">
    <subcellularLocation>
        <location evidence="3 12">Membrane</location>
    </subcellularLocation>
</comment>
<organism evidence="18">
    <name type="scientific">Picea sitchensis</name>
    <name type="common">Sitka spruce</name>
    <name type="synonym">Pinus sitchensis</name>
    <dbReference type="NCBI Taxonomy" id="3332"/>
    <lineage>
        <taxon>Eukaryota</taxon>
        <taxon>Viridiplantae</taxon>
        <taxon>Streptophyta</taxon>
        <taxon>Embryophyta</taxon>
        <taxon>Tracheophyta</taxon>
        <taxon>Spermatophyta</taxon>
        <taxon>Pinopsida</taxon>
        <taxon>Pinidae</taxon>
        <taxon>Conifers I</taxon>
        <taxon>Pinales</taxon>
        <taxon>Pinaceae</taxon>
        <taxon>Picea</taxon>
    </lineage>
</organism>
<keyword evidence="10 12" id="KW-0560">Oxidoreductase</keyword>
<evidence type="ECO:0000256" key="3">
    <source>
        <dbReference type="ARBA" id="ARBA00004370"/>
    </source>
</evidence>
<accession>B8LQ84</accession>
<keyword evidence="7" id="KW-0812">Transmembrane</keyword>
<comment type="similarity">
    <text evidence="4 12">Belongs to the GMC oxidoreductase family.</text>
</comment>
<dbReference type="Gene3D" id="3.50.50.60">
    <property type="entry name" value="FAD/NAD(P)-binding domain"/>
    <property type="match status" value="2"/>
</dbReference>
<evidence type="ECO:0000259" key="16">
    <source>
        <dbReference type="Pfam" id="PF00732"/>
    </source>
</evidence>
<protein>
    <recommendedName>
        <fullName evidence="5 12">Long-chain-alcohol oxidase</fullName>
        <ecNumber evidence="5 12">1.1.3.20</ecNumber>
    </recommendedName>
</protein>
<dbReference type="Pfam" id="PF05199">
    <property type="entry name" value="GMC_oxred_C"/>
    <property type="match status" value="1"/>
</dbReference>
<dbReference type="PIRSF" id="PIRSF028937">
    <property type="entry name" value="Lg_Ch_AO"/>
    <property type="match status" value="1"/>
</dbReference>
<sequence length="743" mass="80981">MEESNAAHGHPLLRGGRRTSHSHGLSASQIKSLAAICDAFIPSIPPTNDLQDPEVESFYRLSGSQNGIPEQVAELIARRVKPIAFLMARWLLWLLSTRLGTWLLCGSASLKKEFPYLQPFSDVQQVSREQILLDWSRGRRITFLKFAFKLFKICCLFTFYTVADENAENPAWKGIGYSPPKPETDRVASGRPLEKGVIDLSSASEQDLPKLFQDRGFTVTEEENLSGKEKAWKVECDAVVVGSGSGGGVAAGVLAKAGYRVIVLEKGKYYARDDLTLLEGPSFDQMYESGGILPTNDGKVLVMAGATVGGGSAINWSASIRTPPHVLKEWSKQHGLPLFESHDYQDAMNAVCGRLGVQDGCSKESFQNSVLSTGCAKLGFRFEKVPRNSTEDHFCGSCCFGCRKGNKKGADETWLVDAMNSGSLILAGCKAEKVLCQEIPGSWKQRAAGVVAAFGPKRRSIFVQAKVTVAACGSLLTPLLLRSSGLRNPNIGRNLHLHPVQMAWGFFPENKEPAGKPHEGGIITTICKEGAKWEQSGYGTIIQTPAIAPGSFASMIPWTSGLDMKERMQKYHRTAHVFCLARDRGSGSVGGEKDLDYRFAESDKDNLKEGLRRCVQILIAAGATEVGTHRSDGERLAVKGATDDEIEEFLNNKGKGRRGVWPTFFSAHQMGSCRMGKDEESGGVDWKGESWEVEGLFVCDGSLLPTSVGVNPMITIQSLAFCVANYILQFLRTNSSQSSTCGH</sequence>
<dbReference type="Pfam" id="PF00732">
    <property type="entry name" value="GMC_oxred_N"/>
    <property type="match status" value="1"/>
</dbReference>
<comment type="catalytic activity">
    <reaction evidence="1 12">
        <text>a long-chain primary fatty alcohol + O2 = a long-chain fatty aldehyde + H2O2</text>
        <dbReference type="Rhea" id="RHEA:22756"/>
        <dbReference type="ChEBI" id="CHEBI:15379"/>
        <dbReference type="ChEBI" id="CHEBI:16240"/>
        <dbReference type="ChEBI" id="CHEBI:17176"/>
        <dbReference type="ChEBI" id="CHEBI:77396"/>
        <dbReference type="EC" id="1.1.3.20"/>
    </reaction>
</comment>
<evidence type="ECO:0000259" key="17">
    <source>
        <dbReference type="Pfam" id="PF05199"/>
    </source>
</evidence>
<evidence type="ECO:0000256" key="10">
    <source>
        <dbReference type="ARBA" id="ARBA00023002"/>
    </source>
</evidence>
<evidence type="ECO:0000256" key="6">
    <source>
        <dbReference type="ARBA" id="ARBA00022630"/>
    </source>
</evidence>
<proteinExistence type="evidence at transcript level"/>
<dbReference type="InterPro" id="IPR007867">
    <property type="entry name" value="GMC_OxRtase_C"/>
</dbReference>
<dbReference type="AlphaFoldDB" id="B8LQ84"/>
<name>B8LQ84_PICSI</name>
<dbReference type="PANTHER" id="PTHR46056:SF12">
    <property type="entry name" value="LONG-CHAIN-ALCOHOL OXIDASE"/>
    <property type="match status" value="1"/>
</dbReference>
<feature type="binding site" evidence="14">
    <location>
        <begin position="236"/>
        <end position="251"/>
    </location>
    <ligand>
        <name>FAD</name>
        <dbReference type="ChEBI" id="CHEBI:57692"/>
    </ligand>
</feature>
<keyword evidence="9" id="KW-1133">Transmembrane helix</keyword>
<evidence type="ECO:0000256" key="5">
    <source>
        <dbReference type="ARBA" id="ARBA00013125"/>
    </source>
</evidence>
<dbReference type="PANTHER" id="PTHR46056">
    <property type="entry name" value="LONG-CHAIN-ALCOHOL OXIDASE"/>
    <property type="match status" value="1"/>
</dbReference>
<evidence type="ECO:0000256" key="2">
    <source>
        <dbReference type="ARBA" id="ARBA00003842"/>
    </source>
</evidence>
<dbReference type="EC" id="1.1.3.20" evidence="5 12"/>
<feature type="region of interest" description="Disordered" evidence="15">
    <location>
        <begin position="1"/>
        <end position="23"/>
    </location>
</feature>
<evidence type="ECO:0000256" key="15">
    <source>
        <dbReference type="SAM" id="MobiDB-lite"/>
    </source>
</evidence>
<evidence type="ECO:0000256" key="13">
    <source>
        <dbReference type="PIRSR" id="PIRSR028937-1"/>
    </source>
</evidence>
<dbReference type="SUPFAM" id="SSF51905">
    <property type="entry name" value="FAD/NAD(P)-binding domain"/>
    <property type="match status" value="1"/>
</dbReference>
<comment type="function">
    <text evidence="2 12">Long-chain fatty alcohol oxidase involved in the omega-oxidation pathway of lipid degradation.</text>
</comment>
<keyword evidence="11 12" id="KW-0472">Membrane</keyword>
<dbReference type="GO" id="GO:0016020">
    <property type="term" value="C:membrane"/>
    <property type="evidence" value="ECO:0007669"/>
    <property type="project" value="UniProtKB-SubCell"/>
</dbReference>
<evidence type="ECO:0000256" key="9">
    <source>
        <dbReference type="ARBA" id="ARBA00022989"/>
    </source>
</evidence>
<evidence type="ECO:0000256" key="14">
    <source>
        <dbReference type="PIRSR" id="PIRSR028937-2"/>
    </source>
</evidence>
<keyword evidence="8 14" id="KW-0274">FAD</keyword>
<evidence type="ECO:0000256" key="1">
    <source>
        <dbReference type="ARBA" id="ARBA00000920"/>
    </source>
</evidence>
<dbReference type="InterPro" id="IPR036188">
    <property type="entry name" value="FAD/NAD-bd_sf"/>
</dbReference>